<organism evidence="2 3">
    <name type="scientific">Aedes aegypti</name>
    <name type="common">Yellowfever mosquito</name>
    <name type="synonym">Culex aegypti</name>
    <dbReference type="NCBI Taxonomy" id="7159"/>
    <lineage>
        <taxon>Eukaryota</taxon>
        <taxon>Metazoa</taxon>
        <taxon>Ecdysozoa</taxon>
        <taxon>Arthropoda</taxon>
        <taxon>Hexapoda</taxon>
        <taxon>Insecta</taxon>
        <taxon>Pterygota</taxon>
        <taxon>Neoptera</taxon>
        <taxon>Endopterygota</taxon>
        <taxon>Diptera</taxon>
        <taxon>Nematocera</taxon>
        <taxon>Culicoidea</taxon>
        <taxon>Culicidae</taxon>
        <taxon>Culicinae</taxon>
        <taxon>Aedini</taxon>
        <taxon>Aedes</taxon>
        <taxon>Stegomyia</taxon>
    </lineage>
</organism>
<evidence type="ECO:0000313" key="3">
    <source>
        <dbReference type="Proteomes" id="UP000682892"/>
    </source>
</evidence>
<accession>Q16LP8</accession>
<dbReference type="AlphaFoldDB" id="Q16LP8"/>
<feature type="region of interest" description="Disordered" evidence="1">
    <location>
        <begin position="118"/>
        <end position="137"/>
    </location>
</feature>
<dbReference type="Proteomes" id="UP000682892">
    <property type="component" value="Unassembled WGS sequence"/>
</dbReference>
<protein>
    <submittedName>
        <fullName evidence="2">AAEL012570-PA</fullName>
    </submittedName>
</protein>
<evidence type="ECO:0000313" key="2">
    <source>
        <dbReference type="EMBL" id="EAT35241.1"/>
    </source>
</evidence>
<dbReference type="HOGENOM" id="CLU_001570_5_7_1"/>
<dbReference type="EMBL" id="CH477898">
    <property type="protein sequence ID" value="EAT35241.1"/>
    <property type="molecule type" value="Genomic_DNA"/>
</dbReference>
<dbReference type="PaxDb" id="7159-AAEL012570-PA"/>
<sequence>MSDKVFPNDDQSDSGRADVLLGATKDNAELLHVNWSGHDVGRHIHHQRDPIRVRSGVELHALDGFVVTVVDVRSLRVQFPLLLIGNTCELVWLGNNLVHLSVFCGFLSRLGRPRSSHHVVSRSGSTDQVHGNGGEQSSATALHQQNFVVVGNLEKFPSQVNRIVVQFHVRRSPMGHLHHTHSARSLLDEFFLDLEQDFAGQLGRTGSKINHHYALDQPLLD</sequence>
<evidence type="ECO:0000256" key="1">
    <source>
        <dbReference type="SAM" id="MobiDB-lite"/>
    </source>
</evidence>
<name>Q16LP8_AEDAE</name>
<reference evidence="2" key="3">
    <citation type="submission" date="2012-09" db="EMBL/GenBank/DDBJ databases">
        <authorList>
            <consortium name="VectorBase"/>
        </authorList>
    </citation>
    <scope>NUCLEOTIDE SEQUENCE</scope>
    <source>
        <strain evidence="2">Liverpool</strain>
    </source>
</reference>
<reference evidence="2" key="1">
    <citation type="submission" date="2005-10" db="EMBL/GenBank/DDBJ databases">
        <authorList>
            <person name="Loftus B.J."/>
            <person name="Nene V.M."/>
            <person name="Hannick L.I."/>
            <person name="Bidwell S."/>
            <person name="Haas B."/>
            <person name="Amedeo P."/>
            <person name="Orvis J."/>
            <person name="Wortman J.R."/>
            <person name="White O.R."/>
            <person name="Salzberg S."/>
            <person name="Shumway M."/>
            <person name="Koo H."/>
            <person name="Zhao Y."/>
            <person name="Holmes M."/>
            <person name="Miller J."/>
            <person name="Schatz M."/>
            <person name="Pop M."/>
            <person name="Pai G."/>
            <person name="Utterback T."/>
            <person name="Rogers Y.-H."/>
            <person name="Kravitz S."/>
            <person name="Fraser C.M."/>
        </authorList>
    </citation>
    <scope>NUCLEOTIDE SEQUENCE</scope>
    <source>
        <strain evidence="2">Liverpool</strain>
    </source>
</reference>
<reference evidence="2" key="2">
    <citation type="journal article" date="2007" name="Science">
        <title>Genome sequence of Aedes aegypti, a major arbovirus vector.</title>
        <authorList>
            <person name="Nene V."/>
            <person name="Wortman J.R."/>
            <person name="Lawson D."/>
            <person name="Haas B."/>
            <person name="Kodira C."/>
            <person name="Tu Z.J."/>
            <person name="Loftus B."/>
            <person name="Xi Z."/>
            <person name="Megy K."/>
            <person name="Grabherr M."/>
            <person name="Ren Q."/>
            <person name="Zdobnov E.M."/>
            <person name="Lobo N.F."/>
            <person name="Campbell K.S."/>
            <person name="Brown S.E."/>
            <person name="Bonaldo M.F."/>
            <person name="Zhu J."/>
            <person name="Sinkins S.P."/>
            <person name="Hogenkamp D.G."/>
            <person name="Amedeo P."/>
            <person name="Arensburger P."/>
            <person name="Atkinson P.W."/>
            <person name="Bidwell S."/>
            <person name="Biedler J."/>
            <person name="Birney E."/>
            <person name="Bruggner R.V."/>
            <person name="Costas J."/>
            <person name="Coy M.R."/>
            <person name="Crabtree J."/>
            <person name="Crawford M."/>
            <person name="Debruyn B."/>
            <person name="Decaprio D."/>
            <person name="Eiglmeier K."/>
            <person name="Eisenstadt E."/>
            <person name="El-Dorry H."/>
            <person name="Gelbart W.M."/>
            <person name="Gomes S.L."/>
            <person name="Hammond M."/>
            <person name="Hannick L.I."/>
            <person name="Hogan J.R."/>
            <person name="Holmes M.H."/>
            <person name="Jaffe D."/>
            <person name="Johnston J.S."/>
            <person name="Kennedy R.C."/>
            <person name="Koo H."/>
            <person name="Kravitz S."/>
            <person name="Kriventseva E.V."/>
            <person name="Kulp D."/>
            <person name="Labutti K."/>
            <person name="Lee E."/>
            <person name="Li S."/>
            <person name="Lovin D.D."/>
            <person name="Mao C."/>
            <person name="Mauceli E."/>
            <person name="Menck C.F."/>
            <person name="Miller J.R."/>
            <person name="Montgomery P."/>
            <person name="Mori A."/>
            <person name="Nascimento A.L."/>
            <person name="Naveira H.F."/>
            <person name="Nusbaum C."/>
            <person name="O'leary S."/>
            <person name="Orvis J."/>
            <person name="Pertea M."/>
            <person name="Quesneville H."/>
            <person name="Reidenbach K.R."/>
            <person name="Rogers Y.H."/>
            <person name="Roth C.W."/>
            <person name="Schneider J.R."/>
            <person name="Schatz M."/>
            <person name="Shumway M."/>
            <person name="Stanke M."/>
            <person name="Stinson E.O."/>
            <person name="Tubio J.M."/>
            <person name="Vanzee J.P."/>
            <person name="Verjovski-Almeida S."/>
            <person name="Werner D."/>
            <person name="White O."/>
            <person name="Wyder S."/>
            <person name="Zeng Q."/>
            <person name="Zhao Q."/>
            <person name="Zhao Y."/>
            <person name="Hill C.A."/>
            <person name="Raikhel A.S."/>
            <person name="Soares M.B."/>
            <person name="Knudson D.L."/>
            <person name="Lee N.H."/>
            <person name="Galagan J."/>
            <person name="Salzberg S.L."/>
            <person name="Paulsen I.T."/>
            <person name="Dimopoulos G."/>
            <person name="Collins F.H."/>
            <person name="Birren B."/>
            <person name="Fraser-Liggett C.M."/>
            <person name="Severson D.W."/>
        </authorList>
    </citation>
    <scope>NUCLEOTIDE SEQUENCE [LARGE SCALE GENOMIC DNA]</scope>
    <source>
        <strain evidence="2">Liverpool</strain>
    </source>
</reference>
<gene>
    <name evidence="2" type="ORF">AaeL_AAEL012570</name>
</gene>
<proteinExistence type="predicted"/>